<dbReference type="EMBL" id="JAKUCV010001536">
    <property type="protein sequence ID" value="KAJ4845934.1"/>
    <property type="molecule type" value="Genomic_DNA"/>
</dbReference>
<dbReference type="SMART" id="SM00353">
    <property type="entry name" value="HLH"/>
    <property type="match status" value="1"/>
</dbReference>
<organism evidence="8 9">
    <name type="scientific">Turnera subulata</name>
    <dbReference type="NCBI Taxonomy" id="218843"/>
    <lineage>
        <taxon>Eukaryota</taxon>
        <taxon>Viridiplantae</taxon>
        <taxon>Streptophyta</taxon>
        <taxon>Embryophyta</taxon>
        <taxon>Tracheophyta</taxon>
        <taxon>Spermatophyta</taxon>
        <taxon>Magnoliopsida</taxon>
        <taxon>eudicotyledons</taxon>
        <taxon>Gunneridae</taxon>
        <taxon>Pentapetalae</taxon>
        <taxon>rosids</taxon>
        <taxon>fabids</taxon>
        <taxon>Malpighiales</taxon>
        <taxon>Passifloraceae</taxon>
        <taxon>Turnera</taxon>
    </lineage>
</organism>
<evidence type="ECO:0000256" key="1">
    <source>
        <dbReference type="ARBA" id="ARBA00004123"/>
    </source>
</evidence>
<dbReference type="InterPro" id="IPR045847">
    <property type="entry name" value="AIG1-like"/>
</dbReference>
<name>A0A9Q0GC42_9ROSI</name>
<keyword evidence="5" id="KW-0539">Nucleus</keyword>
<dbReference type="Gene3D" id="4.10.280.10">
    <property type="entry name" value="Helix-loop-helix DNA-binding domain"/>
    <property type="match status" value="1"/>
</dbReference>
<dbReference type="Proteomes" id="UP001141552">
    <property type="component" value="Unassembled WGS sequence"/>
</dbReference>
<evidence type="ECO:0000256" key="4">
    <source>
        <dbReference type="ARBA" id="ARBA00023163"/>
    </source>
</evidence>
<dbReference type="GO" id="GO:0046983">
    <property type="term" value="F:protein dimerization activity"/>
    <property type="evidence" value="ECO:0007669"/>
    <property type="project" value="InterPro"/>
</dbReference>
<dbReference type="GO" id="GO:0005634">
    <property type="term" value="C:nucleus"/>
    <property type="evidence" value="ECO:0007669"/>
    <property type="project" value="UniProtKB-SubCell"/>
</dbReference>
<evidence type="ECO:0000256" key="5">
    <source>
        <dbReference type="ARBA" id="ARBA00023242"/>
    </source>
</evidence>
<comment type="caution">
    <text evidence="8">The sequence shown here is derived from an EMBL/GenBank/DDBJ whole genome shotgun (WGS) entry which is preliminary data.</text>
</comment>
<evidence type="ECO:0000313" key="8">
    <source>
        <dbReference type="EMBL" id="KAJ4845934.1"/>
    </source>
</evidence>
<dbReference type="OrthoDB" id="71302at2759"/>
<evidence type="ECO:0000256" key="6">
    <source>
        <dbReference type="SAM" id="MobiDB-lite"/>
    </source>
</evidence>
<reference evidence="8" key="1">
    <citation type="submission" date="2022-02" db="EMBL/GenBank/DDBJ databases">
        <authorList>
            <person name="Henning P.M."/>
            <person name="McCubbin A.G."/>
            <person name="Shore J.S."/>
        </authorList>
    </citation>
    <scope>NUCLEOTIDE SEQUENCE</scope>
    <source>
        <strain evidence="8">F60SS</strain>
        <tissue evidence="8">Leaves</tissue>
    </source>
</reference>
<keyword evidence="2" id="KW-0805">Transcription regulation</keyword>
<evidence type="ECO:0000313" key="9">
    <source>
        <dbReference type="Proteomes" id="UP001141552"/>
    </source>
</evidence>
<sequence>MLPNFQSYLALQASYSLKQNHNNGFLQEPNLVNVMDGAAGESILSSSSSRAETSRKSTEACKSHKEAERRRRQRINSHLSTLRTLLPSATKTDKASLLAEVVQHVRELKQKAADVARPDGEGMWGQFPGETDEATLRCCDGAPEAKKTITVSVCCDDRPGLNRDLSQAIRSVRGGRAVRAEMMTVGGRTKNVVVMQWGGEEEELGGLRKALKGVVENRDSGSGLDRVANGNKRARVLGSGGNGGGADVFMNGSCQIDTLDDDTLGGL</sequence>
<feature type="compositionally biased region" description="Basic and acidic residues" evidence="6">
    <location>
        <begin position="52"/>
        <end position="69"/>
    </location>
</feature>
<dbReference type="InterPro" id="IPR011598">
    <property type="entry name" value="bHLH_dom"/>
</dbReference>
<dbReference type="GO" id="GO:0003700">
    <property type="term" value="F:DNA-binding transcription factor activity"/>
    <property type="evidence" value="ECO:0007669"/>
    <property type="project" value="InterPro"/>
</dbReference>
<dbReference type="AlphaFoldDB" id="A0A9Q0GC42"/>
<dbReference type="GO" id="GO:0003677">
    <property type="term" value="F:DNA binding"/>
    <property type="evidence" value="ECO:0007669"/>
    <property type="project" value="UniProtKB-KW"/>
</dbReference>
<feature type="region of interest" description="Disordered" evidence="6">
    <location>
        <begin position="43"/>
        <end position="71"/>
    </location>
</feature>
<protein>
    <recommendedName>
        <fullName evidence="7">BHLH domain-containing protein</fullName>
    </recommendedName>
</protein>
<keyword evidence="4" id="KW-0804">Transcription</keyword>
<evidence type="ECO:0000256" key="2">
    <source>
        <dbReference type="ARBA" id="ARBA00023015"/>
    </source>
</evidence>
<evidence type="ECO:0000256" key="3">
    <source>
        <dbReference type="ARBA" id="ARBA00023125"/>
    </source>
</evidence>
<dbReference type="PROSITE" id="PS50888">
    <property type="entry name" value="BHLH"/>
    <property type="match status" value="1"/>
</dbReference>
<dbReference type="InterPro" id="IPR036638">
    <property type="entry name" value="HLH_DNA-bd_sf"/>
</dbReference>
<feature type="domain" description="BHLH" evidence="7">
    <location>
        <begin position="59"/>
        <end position="108"/>
    </location>
</feature>
<reference evidence="8" key="2">
    <citation type="journal article" date="2023" name="Plants (Basel)">
        <title>Annotation of the Turnera subulata (Passifloraceae) Draft Genome Reveals the S-Locus Evolved after the Divergence of Turneroideae from Passifloroideae in a Stepwise Manner.</title>
        <authorList>
            <person name="Henning P.M."/>
            <person name="Roalson E.H."/>
            <person name="Mir W."/>
            <person name="McCubbin A.G."/>
            <person name="Shore J.S."/>
        </authorList>
    </citation>
    <scope>NUCLEOTIDE SEQUENCE</scope>
    <source>
        <strain evidence="8">F60SS</strain>
    </source>
</reference>
<dbReference type="PANTHER" id="PTHR45844">
    <property type="entry name" value="TRANSCRIPTION FACTOR BHLH30"/>
    <property type="match status" value="1"/>
</dbReference>
<dbReference type="PANTHER" id="PTHR45844:SF16">
    <property type="entry name" value="TRANSCRIPTION FACTOR BHLH30-LIKE"/>
    <property type="match status" value="1"/>
</dbReference>
<accession>A0A9Q0GC42</accession>
<comment type="subcellular location">
    <subcellularLocation>
        <location evidence="1">Nucleus</location>
    </subcellularLocation>
</comment>
<keyword evidence="3" id="KW-0238">DNA-binding</keyword>
<dbReference type="CDD" id="cd11455">
    <property type="entry name" value="bHLH_AtAIG1_like"/>
    <property type="match status" value="1"/>
</dbReference>
<evidence type="ECO:0000259" key="7">
    <source>
        <dbReference type="PROSITE" id="PS50888"/>
    </source>
</evidence>
<gene>
    <name evidence="8" type="ORF">Tsubulata_008420</name>
</gene>
<proteinExistence type="predicted"/>
<keyword evidence="9" id="KW-1185">Reference proteome</keyword>
<dbReference type="SUPFAM" id="SSF47459">
    <property type="entry name" value="HLH, helix-loop-helix DNA-binding domain"/>
    <property type="match status" value="1"/>
</dbReference>
<dbReference type="Pfam" id="PF00010">
    <property type="entry name" value="HLH"/>
    <property type="match status" value="1"/>
</dbReference>